<dbReference type="RefSeq" id="WP_105516289.1">
    <property type="nucleotide sequence ID" value="NZ_PVEP01000012.1"/>
</dbReference>
<evidence type="ECO:0000256" key="3">
    <source>
        <dbReference type="ARBA" id="ARBA00022723"/>
    </source>
</evidence>
<evidence type="ECO:0000256" key="5">
    <source>
        <dbReference type="ARBA" id="ARBA00023004"/>
    </source>
</evidence>
<evidence type="ECO:0000256" key="2">
    <source>
        <dbReference type="ARBA" id="ARBA00022448"/>
    </source>
</evidence>
<accession>A0A2S8RYW5</accession>
<dbReference type="GO" id="GO:0043448">
    <property type="term" value="P:alkane catabolic process"/>
    <property type="evidence" value="ECO:0007669"/>
    <property type="project" value="TreeGrafter"/>
</dbReference>
<dbReference type="GO" id="GO:0009055">
    <property type="term" value="F:electron transfer activity"/>
    <property type="evidence" value="ECO:0007669"/>
    <property type="project" value="TreeGrafter"/>
</dbReference>
<evidence type="ECO:0000259" key="7">
    <source>
        <dbReference type="PROSITE" id="PS50903"/>
    </source>
</evidence>
<evidence type="ECO:0000313" key="9">
    <source>
        <dbReference type="Proteomes" id="UP000238338"/>
    </source>
</evidence>
<reference evidence="8 9" key="1">
    <citation type="submission" date="2018-02" db="EMBL/GenBank/DDBJ databases">
        <title>Genomic Encyclopedia of Archaeal and Bacterial Type Strains, Phase II (KMG-II): from individual species to whole genera.</title>
        <authorList>
            <person name="Goeker M."/>
        </authorList>
    </citation>
    <scope>NUCLEOTIDE SEQUENCE [LARGE SCALE GENOMIC DNA]</scope>
    <source>
        <strain evidence="8 9">DSM 18921</strain>
    </source>
</reference>
<gene>
    <name evidence="8" type="ORF">LX70_03739</name>
</gene>
<evidence type="ECO:0000256" key="4">
    <source>
        <dbReference type="ARBA" id="ARBA00022982"/>
    </source>
</evidence>
<dbReference type="Pfam" id="PF00301">
    <property type="entry name" value="Rubredoxin"/>
    <property type="match status" value="1"/>
</dbReference>
<dbReference type="InterPro" id="IPR024934">
    <property type="entry name" value="Rubredoxin-like_dom"/>
</dbReference>
<comment type="cofactor">
    <cofactor evidence="1">
        <name>Fe(3+)</name>
        <dbReference type="ChEBI" id="CHEBI:29034"/>
    </cofactor>
</comment>
<dbReference type="InterPro" id="IPR023994">
    <property type="entry name" value="NiFe-hyd_HybE"/>
</dbReference>
<dbReference type="AlphaFoldDB" id="A0A2S8RYW5"/>
<comment type="caution">
    <text evidence="8">The sequence shown here is derived from an EMBL/GenBank/DDBJ whole genome shotgun (WGS) entry which is preliminary data.</text>
</comment>
<evidence type="ECO:0000313" key="8">
    <source>
        <dbReference type="EMBL" id="PQV53732.1"/>
    </source>
</evidence>
<dbReference type="PROSITE" id="PS50903">
    <property type="entry name" value="RUBREDOXIN_LIKE"/>
    <property type="match status" value="1"/>
</dbReference>
<keyword evidence="3" id="KW-0479">Metal-binding</keyword>
<feature type="region of interest" description="Disordered" evidence="6">
    <location>
        <begin position="232"/>
        <end position="264"/>
    </location>
</feature>
<evidence type="ECO:0000256" key="1">
    <source>
        <dbReference type="ARBA" id="ARBA00001965"/>
    </source>
</evidence>
<protein>
    <submittedName>
        <fullName evidence="8">[NiFe] hydrogenase assembly HybE family chaperone</fullName>
    </submittedName>
</protein>
<evidence type="ECO:0000256" key="6">
    <source>
        <dbReference type="SAM" id="MobiDB-lite"/>
    </source>
</evidence>
<dbReference type="CDD" id="cd00730">
    <property type="entry name" value="rubredoxin"/>
    <property type="match status" value="1"/>
</dbReference>
<keyword evidence="5" id="KW-0408">Iron</keyword>
<keyword evidence="2" id="KW-0813">Transport</keyword>
<sequence length="264" mass="28533">MTAPYTTPGFEGSYLGAADKISPLAIMECKICWTPYDPAEGDDTRQVSPGTAFTDLPDDWTCPGCSAPRAQFLVREDPGAATAPLLAEMAHRTAALVADFTEVFNGKMRDLPMVNHALHVEAVAFRPHEGGFLGALVAPWFLNLIFLPPEGYPLKEATAKEVIRFPSGEYEFLHNARDQTGPYLACSLFSPMGDFTSQLQAVEVARAAMVELFKAGNRAETDRAAEIRAIRTADLAPPETEPAPETAPHSDPSRRTLITGGLGQ</sequence>
<dbReference type="PANTHER" id="PTHR47627">
    <property type="entry name" value="RUBREDOXIN"/>
    <property type="match status" value="1"/>
</dbReference>
<dbReference type="InterPro" id="IPR050526">
    <property type="entry name" value="Rubredoxin_ET"/>
</dbReference>
<dbReference type="SUPFAM" id="SSF57802">
    <property type="entry name" value="Rubredoxin-like"/>
    <property type="match status" value="1"/>
</dbReference>
<name>A0A2S8RYW5_9RHOB</name>
<keyword evidence="4" id="KW-0249">Electron transport</keyword>
<proteinExistence type="predicted"/>
<dbReference type="EMBL" id="PVEP01000012">
    <property type="protein sequence ID" value="PQV53732.1"/>
    <property type="molecule type" value="Genomic_DNA"/>
</dbReference>
<dbReference type="PRINTS" id="PR00163">
    <property type="entry name" value="RUBREDOXIN"/>
</dbReference>
<dbReference type="InterPro" id="IPR024935">
    <property type="entry name" value="Rubredoxin_dom"/>
</dbReference>
<feature type="domain" description="Rubredoxin-like" evidence="7">
    <location>
        <begin position="24"/>
        <end position="75"/>
    </location>
</feature>
<dbReference type="Pfam" id="PF11939">
    <property type="entry name" value="NiFe-hyd_HybE"/>
    <property type="match status" value="1"/>
</dbReference>
<dbReference type="Proteomes" id="UP000238338">
    <property type="component" value="Unassembled WGS sequence"/>
</dbReference>
<organism evidence="8 9">
    <name type="scientific">Albidovulum denitrificans</name>
    <dbReference type="NCBI Taxonomy" id="404881"/>
    <lineage>
        <taxon>Bacteria</taxon>
        <taxon>Pseudomonadati</taxon>
        <taxon>Pseudomonadota</taxon>
        <taxon>Alphaproteobacteria</taxon>
        <taxon>Rhodobacterales</taxon>
        <taxon>Paracoccaceae</taxon>
        <taxon>Albidovulum</taxon>
    </lineage>
</organism>
<dbReference type="Gene3D" id="3.30.1460.40">
    <property type="entry name" value="[NiFe]-hydrogenase assembly chaperone, HybE"/>
    <property type="match status" value="1"/>
</dbReference>
<keyword evidence="9" id="KW-1185">Reference proteome</keyword>
<dbReference type="OrthoDB" id="9808980at2"/>
<dbReference type="PANTHER" id="PTHR47627:SF1">
    <property type="entry name" value="RUBREDOXIN-1-RELATED"/>
    <property type="match status" value="1"/>
</dbReference>
<dbReference type="Gene3D" id="2.20.28.10">
    <property type="match status" value="1"/>
</dbReference>
<dbReference type="GO" id="GO:0005506">
    <property type="term" value="F:iron ion binding"/>
    <property type="evidence" value="ECO:0007669"/>
    <property type="project" value="InterPro"/>
</dbReference>
<dbReference type="InterPro" id="IPR038530">
    <property type="entry name" value="NiFe-hyd_HybE_sf"/>
</dbReference>